<protein>
    <submittedName>
        <fullName evidence="1">Uncharacterized protein</fullName>
    </submittedName>
</protein>
<dbReference type="AlphaFoldDB" id="A0A8T0W2W9"/>
<dbReference type="Proteomes" id="UP000823388">
    <property type="component" value="Chromosome 2K"/>
</dbReference>
<organism evidence="1 2">
    <name type="scientific">Panicum virgatum</name>
    <name type="common">Blackwell switchgrass</name>
    <dbReference type="NCBI Taxonomy" id="38727"/>
    <lineage>
        <taxon>Eukaryota</taxon>
        <taxon>Viridiplantae</taxon>
        <taxon>Streptophyta</taxon>
        <taxon>Embryophyta</taxon>
        <taxon>Tracheophyta</taxon>
        <taxon>Spermatophyta</taxon>
        <taxon>Magnoliopsida</taxon>
        <taxon>Liliopsida</taxon>
        <taxon>Poales</taxon>
        <taxon>Poaceae</taxon>
        <taxon>PACMAD clade</taxon>
        <taxon>Panicoideae</taxon>
        <taxon>Panicodae</taxon>
        <taxon>Paniceae</taxon>
        <taxon>Panicinae</taxon>
        <taxon>Panicum</taxon>
        <taxon>Panicum sect. Hiantes</taxon>
    </lineage>
</organism>
<reference evidence="1" key="1">
    <citation type="submission" date="2020-05" db="EMBL/GenBank/DDBJ databases">
        <title>WGS assembly of Panicum virgatum.</title>
        <authorList>
            <person name="Lovell J.T."/>
            <person name="Jenkins J."/>
            <person name="Shu S."/>
            <person name="Juenger T.E."/>
            <person name="Schmutz J."/>
        </authorList>
    </citation>
    <scope>NUCLEOTIDE SEQUENCE</scope>
    <source>
        <strain evidence="1">AP13</strain>
    </source>
</reference>
<evidence type="ECO:0000313" key="1">
    <source>
        <dbReference type="EMBL" id="KAG2642672.1"/>
    </source>
</evidence>
<keyword evidence="2" id="KW-1185">Reference proteome</keyword>
<evidence type="ECO:0000313" key="2">
    <source>
        <dbReference type="Proteomes" id="UP000823388"/>
    </source>
</evidence>
<sequence length="99" mass="11677">MKNGNNKKTPTWSDNAIELYFKKMKEESIIHPPFMALHTLEKLQMRTTPMMSTIMQPIQKYDKTSRPSHLKQVEKARSFPRPQLISYFYAVVAYLAVRE</sequence>
<proteinExistence type="predicted"/>
<accession>A0A8T0W2W9</accession>
<gene>
    <name evidence="1" type="ORF">PVAP13_2KG264273</name>
</gene>
<name>A0A8T0W2W9_PANVG</name>
<dbReference type="EMBL" id="CM029039">
    <property type="protein sequence ID" value="KAG2642672.1"/>
    <property type="molecule type" value="Genomic_DNA"/>
</dbReference>
<comment type="caution">
    <text evidence="1">The sequence shown here is derived from an EMBL/GenBank/DDBJ whole genome shotgun (WGS) entry which is preliminary data.</text>
</comment>